<dbReference type="STRING" id="407022.SAMN05661044_01169"/>
<name>A0A1H7K153_OLID1</name>
<dbReference type="RefSeq" id="WP_093319995.1">
    <property type="nucleotide sequence ID" value="NZ_FOAF01000001.1"/>
</dbReference>
<evidence type="ECO:0000313" key="1">
    <source>
        <dbReference type="EMBL" id="SEK79615.1"/>
    </source>
</evidence>
<accession>A0A1H7K153</accession>
<dbReference type="Proteomes" id="UP000199421">
    <property type="component" value="Unassembled WGS sequence"/>
</dbReference>
<dbReference type="SUPFAM" id="SSF51658">
    <property type="entry name" value="Xylose isomerase-like"/>
    <property type="match status" value="1"/>
</dbReference>
<sequence length="272" mass="31520">MDIKIFSPLWGHEHLEYRTFLEKVREAGYDGYDLWIPARKAEKHLLFDFLQQHGMSMVAHQHAANGSTFDKFKASYAQKLLECVEPQPLLINSHTGRDYFSLEQNIALIDIAEEISTKTGIAIVHETHRGRLGYSPQMMNTIFNLRNRLKITADFSHWTCVTESMLENFEDILNEAILRTRHVHARVGYSQGPQVPDPRAPEWHDTLQCFLSWWDRIVAVNTNIGTKLLTFTTEFGPAPYMPISPFTGKPLADQFEINCFMKDLLHDHYRKN</sequence>
<dbReference type="Gene3D" id="3.20.20.150">
    <property type="entry name" value="Divalent-metal-dependent TIM barrel enzymes"/>
    <property type="match status" value="1"/>
</dbReference>
<dbReference type="OrthoDB" id="2555274at2"/>
<gene>
    <name evidence="1" type="ORF">SAMN05661044_01169</name>
</gene>
<reference evidence="2" key="1">
    <citation type="submission" date="2016-10" db="EMBL/GenBank/DDBJ databases">
        <authorList>
            <person name="Varghese N."/>
            <person name="Submissions S."/>
        </authorList>
    </citation>
    <scope>NUCLEOTIDE SEQUENCE [LARGE SCALE GENOMIC DNA]</scope>
    <source>
        <strain evidence="2">DSM 18733</strain>
    </source>
</reference>
<keyword evidence="1" id="KW-0413">Isomerase</keyword>
<evidence type="ECO:0000313" key="2">
    <source>
        <dbReference type="Proteomes" id="UP000199421"/>
    </source>
</evidence>
<keyword evidence="2" id="KW-1185">Reference proteome</keyword>
<dbReference type="GO" id="GO:0016853">
    <property type="term" value="F:isomerase activity"/>
    <property type="evidence" value="ECO:0007669"/>
    <property type="project" value="UniProtKB-KW"/>
</dbReference>
<proteinExistence type="predicted"/>
<organism evidence="1 2">
    <name type="scientific">Olivibacter domesticus</name>
    <name type="common">Pseudosphingobacterium domesticum</name>
    <dbReference type="NCBI Taxonomy" id="407022"/>
    <lineage>
        <taxon>Bacteria</taxon>
        <taxon>Pseudomonadati</taxon>
        <taxon>Bacteroidota</taxon>
        <taxon>Sphingobacteriia</taxon>
        <taxon>Sphingobacteriales</taxon>
        <taxon>Sphingobacteriaceae</taxon>
        <taxon>Olivibacter</taxon>
    </lineage>
</organism>
<dbReference type="AlphaFoldDB" id="A0A1H7K153"/>
<dbReference type="InterPro" id="IPR036237">
    <property type="entry name" value="Xyl_isomerase-like_sf"/>
</dbReference>
<protein>
    <submittedName>
        <fullName evidence="1">Sugar phosphate isomerase/epimerase</fullName>
    </submittedName>
</protein>
<dbReference type="EMBL" id="FOAF01000001">
    <property type="protein sequence ID" value="SEK79615.1"/>
    <property type="molecule type" value="Genomic_DNA"/>
</dbReference>